<dbReference type="SUPFAM" id="SSF52799">
    <property type="entry name" value="(Phosphotyrosine protein) phosphatases II"/>
    <property type="match status" value="1"/>
</dbReference>
<dbReference type="GO" id="GO:0008138">
    <property type="term" value="F:protein tyrosine/serine/threonine phosphatase activity"/>
    <property type="evidence" value="ECO:0007669"/>
    <property type="project" value="TreeGrafter"/>
</dbReference>
<gene>
    <name evidence="7" type="ORF">FVE85_6209</name>
</gene>
<evidence type="ECO:0000259" key="6">
    <source>
        <dbReference type="PROSITE" id="PS50056"/>
    </source>
</evidence>
<evidence type="ECO:0000313" key="7">
    <source>
        <dbReference type="EMBL" id="KAA8498624.1"/>
    </source>
</evidence>
<dbReference type="InterPro" id="IPR000387">
    <property type="entry name" value="Tyr_Pase_dom"/>
</dbReference>
<evidence type="ECO:0000259" key="5">
    <source>
        <dbReference type="PROSITE" id="PS50054"/>
    </source>
</evidence>
<dbReference type="InterPro" id="IPR029021">
    <property type="entry name" value="Prot-tyrosine_phosphatase-like"/>
</dbReference>
<dbReference type="InterPro" id="IPR020422">
    <property type="entry name" value="TYR_PHOSPHATASE_DUAL_dom"/>
</dbReference>
<keyword evidence="4" id="KW-0904">Protein phosphatase</keyword>
<name>A0A5J4Z6J2_PORPP</name>
<protein>
    <recommendedName>
        <fullName evidence="2">protein-tyrosine-phosphatase</fullName>
        <ecNumber evidence="2">3.1.3.48</ecNumber>
    </recommendedName>
</protein>
<dbReference type="InterPro" id="IPR000340">
    <property type="entry name" value="Dual-sp_phosphatase_cat-dom"/>
</dbReference>
<reference evidence="8" key="1">
    <citation type="journal article" date="2019" name="Nat. Commun.">
        <title>Expansion of phycobilisome linker gene families in mesophilic red algae.</title>
        <authorList>
            <person name="Lee J."/>
            <person name="Kim D."/>
            <person name="Bhattacharya D."/>
            <person name="Yoon H.S."/>
        </authorList>
    </citation>
    <scope>NUCLEOTIDE SEQUENCE [LARGE SCALE GENOMIC DNA]</scope>
    <source>
        <strain evidence="8">CCMP 1328</strain>
    </source>
</reference>
<feature type="domain" description="Tyrosine-protein phosphatase" evidence="5">
    <location>
        <begin position="1"/>
        <end position="152"/>
    </location>
</feature>
<dbReference type="AlphaFoldDB" id="A0A5J4Z6J2"/>
<organism evidence="7 8">
    <name type="scientific">Porphyridium purpureum</name>
    <name type="common">Red alga</name>
    <name type="synonym">Porphyridium cruentum</name>
    <dbReference type="NCBI Taxonomy" id="35688"/>
    <lineage>
        <taxon>Eukaryota</taxon>
        <taxon>Rhodophyta</taxon>
        <taxon>Bangiophyceae</taxon>
        <taxon>Porphyridiales</taxon>
        <taxon>Porphyridiaceae</taxon>
        <taxon>Porphyridium</taxon>
    </lineage>
</organism>
<dbReference type="Pfam" id="PF00782">
    <property type="entry name" value="DSPc"/>
    <property type="match status" value="1"/>
</dbReference>
<sequence>MSVLEVAQGARVSVMSAPSVFALNAWDLRDICAVLTVGERSFQRTDLGDTIRTLLVPLEDSCDADLVRALIPGLSFISSSLRRHEHGVVVVHCSAGVSRSVSVVAAWLVASRTVGIKSMEDALAQIRKVRPQACPNPGFLRQLALWNSLWSSSPCPAQLRIGFRDALYRSGGHQVLLQQLILLRRWKREARARDRRHEGEEGLVCSSLLACVEKQGESVKGDGILRAADTVDIRCRQCRALLCTSLHVVPDQLIEANGRVIRQPSRALVHCVPTQQMTGAQHTGGYCADKGHLLCAGCSNRIGTFDWRIGQLYNACETDWASLPSFCLNQAKLDFALRSA</sequence>
<comment type="caution">
    <text evidence="7">The sequence shown here is derived from an EMBL/GenBank/DDBJ whole genome shotgun (WGS) entry which is preliminary data.</text>
</comment>
<dbReference type="SMART" id="SM00195">
    <property type="entry name" value="DSPc"/>
    <property type="match status" value="1"/>
</dbReference>
<evidence type="ECO:0000256" key="4">
    <source>
        <dbReference type="ARBA" id="ARBA00022912"/>
    </source>
</evidence>
<evidence type="ECO:0000313" key="8">
    <source>
        <dbReference type="Proteomes" id="UP000324585"/>
    </source>
</evidence>
<dbReference type="GO" id="GO:0004725">
    <property type="term" value="F:protein tyrosine phosphatase activity"/>
    <property type="evidence" value="ECO:0007669"/>
    <property type="project" value="UniProtKB-EC"/>
</dbReference>
<dbReference type="PANTHER" id="PTHR45848">
    <property type="entry name" value="DUAL SPECIFICITY PROTEIN PHOSPHATASE 12 FAMILY MEMBER"/>
    <property type="match status" value="1"/>
</dbReference>
<keyword evidence="3" id="KW-0378">Hydrolase</keyword>
<dbReference type="PROSITE" id="PS50056">
    <property type="entry name" value="TYR_PHOSPHATASE_2"/>
    <property type="match status" value="1"/>
</dbReference>
<dbReference type="PANTHER" id="PTHR45848:SF4">
    <property type="entry name" value="DUAL SPECIFICITY PROTEIN PHOSPHATASE 12"/>
    <property type="match status" value="1"/>
</dbReference>
<dbReference type="EMBL" id="VRMN01000001">
    <property type="protein sequence ID" value="KAA8498624.1"/>
    <property type="molecule type" value="Genomic_DNA"/>
</dbReference>
<evidence type="ECO:0000256" key="1">
    <source>
        <dbReference type="ARBA" id="ARBA00008601"/>
    </source>
</evidence>
<dbReference type="EC" id="3.1.3.48" evidence="2"/>
<keyword evidence="8" id="KW-1185">Reference proteome</keyword>
<evidence type="ECO:0000256" key="2">
    <source>
        <dbReference type="ARBA" id="ARBA00013064"/>
    </source>
</evidence>
<dbReference type="PROSITE" id="PS50054">
    <property type="entry name" value="TYR_PHOSPHATASE_DUAL"/>
    <property type="match status" value="1"/>
</dbReference>
<evidence type="ECO:0000256" key="3">
    <source>
        <dbReference type="ARBA" id="ARBA00022801"/>
    </source>
</evidence>
<accession>A0A5J4Z6J2</accession>
<dbReference type="OMA" id="HMENIEE"/>
<feature type="domain" description="Tyrosine specific protein phosphatases" evidence="6">
    <location>
        <begin position="68"/>
        <end position="131"/>
    </location>
</feature>
<dbReference type="OrthoDB" id="10252009at2759"/>
<dbReference type="Gene3D" id="3.90.190.10">
    <property type="entry name" value="Protein tyrosine phosphatase superfamily"/>
    <property type="match status" value="1"/>
</dbReference>
<dbReference type="Proteomes" id="UP000324585">
    <property type="component" value="Unassembled WGS sequence"/>
</dbReference>
<comment type="similarity">
    <text evidence="1">Belongs to the protein-tyrosine phosphatase family. Non-receptor class dual specificity subfamily.</text>
</comment>
<proteinExistence type="inferred from homology"/>